<evidence type="ECO:0000256" key="1">
    <source>
        <dbReference type="ARBA" id="ARBA00001917"/>
    </source>
</evidence>
<dbReference type="InterPro" id="IPR000415">
    <property type="entry name" value="Nitroreductase-like"/>
</dbReference>
<evidence type="ECO:0000256" key="4">
    <source>
        <dbReference type="ARBA" id="ARBA00022643"/>
    </source>
</evidence>
<feature type="domain" description="Nitroreductase" evidence="6">
    <location>
        <begin position="7"/>
        <end position="62"/>
    </location>
</feature>
<dbReference type="KEGG" id="pya:PYCH_08850"/>
<keyword evidence="3" id="KW-0285">Flavoprotein</keyword>
<dbReference type="SUPFAM" id="SSF55469">
    <property type="entry name" value="FMN-dependent nitroreductase-like"/>
    <property type="match status" value="1"/>
</dbReference>
<dbReference type="RefSeq" id="WP_013905627.1">
    <property type="nucleotide sequence ID" value="NC_015680.1"/>
</dbReference>
<dbReference type="CDD" id="cd02151">
    <property type="entry name" value="nitroreductase"/>
    <property type="match status" value="1"/>
</dbReference>
<dbReference type="InterPro" id="IPR029479">
    <property type="entry name" value="Nitroreductase"/>
</dbReference>
<evidence type="ECO:0000313" key="7">
    <source>
        <dbReference type="EMBL" id="AEH24570.1"/>
    </source>
</evidence>
<feature type="domain" description="Nitroreductase" evidence="6">
    <location>
        <begin position="67"/>
        <end position="150"/>
    </location>
</feature>
<evidence type="ECO:0000256" key="3">
    <source>
        <dbReference type="ARBA" id="ARBA00022630"/>
    </source>
</evidence>
<dbReference type="Pfam" id="PF00881">
    <property type="entry name" value="Nitroreductase"/>
    <property type="match status" value="2"/>
</dbReference>
<dbReference type="PANTHER" id="PTHR43673:SF2">
    <property type="entry name" value="NITROREDUCTASE"/>
    <property type="match status" value="1"/>
</dbReference>
<evidence type="ECO:0000256" key="2">
    <source>
        <dbReference type="ARBA" id="ARBA00007118"/>
    </source>
</evidence>
<dbReference type="Proteomes" id="UP000008386">
    <property type="component" value="Chromosome"/>
</dbReference>
<reference evidence="7 8" key="1">
    <citation type="journal article" date="2011" name="J. Bacteriol.">
        <title>Complete genome sequence of the obligate piezophilic hyperthermophilic archaeon Pyrococcus yayanosii CH1.</title>
        <authorList>
            <person name="Jun X."/>
            <person name="Lupeng L."/>
            <person name="Minjuan X."/>
            <person name="Oger P."/>
            <person name="Fengping W."/>
            <person name="Jebbar M."/>
            <person name="Xiang X."/>
        </authorList>
    </citation>
    <scope>NUCLEOTIDE SEQUENCE [LARGE SCALE GENOMIC DNA]</scope>
    <source>
        <strain evidence="8">CH1 / JCM 16557</strain>
    </source>
</reference>
<keyword evidence="4" id="KW-0288">FMN</keyword>
<dbReference type="GO" id="GO:0016491">
    <property type="term" value="F:oxidoreductase activity"/>
    <property type="evidence" value="ECO:0007669"/>
    <property type="project" value="UniProtKB-KW"/>
</dbReference>
<protein>
    <submittedName>
        <fullName evidence="7">NAD(P)H oxidase</fullName>
    </submittedName>
</protein>
<keyword evidence="8" id="KW-1185">Reference proteome</keyword>
<comment type="cofactor">
    <cofactor evidence="1">
        <name>FMN</name>
        <dbReference type="ChEBI" id="CHEBI:58210"/>
    </cofactor>
</comment>
<dbReference type="STRING" id="529709.PYCH_08850"/>
<dbReference type="EMBL" id="CP002779">
    <property type="protein sequence ID" value="AEH24570.1"/>
    <property type="molecule type" value="Genomic_DNA"/>
</dbReference>
<proteinExistence type="inferred from homology"/>
<dbReference type="OrthoDB" id="105365at2157"/>
<dbReference type="GeneID" id="10837460"/>
<dbReference type="PANTHER" id="PTHR43673">
    <property type="entry name" value="NAD(P)H NITROREDUCTASE YDGI-RELATED"/>
    <property type="match status" value="1"/>
</dbReference>
<sequence>MEFFEVLRKRRSIRRFQDKEVPKELVKKLLEAAFLSPSSHNKRPWHFIVVDDREKLQKLSKAKPGAAGLATASLAIVITADESRSDVWIEDASIAAEHIHLAAVALGLGSFWIQIRNRMHGEGKTAEEYVRELLDIPENYRVLCIIGVGYPAENKPPHGEEVFEWEKVSYNRFGMPFYWG</sequence>
<dbReference type="AlphaFoldDB" id="F8AJC3"/>
<accession>F8AJC3</accession>
<evidence type="ECO:0000259" key="6">
    <source>
        <dbReference type="Pfam" id="PF00881"/>
    </source>
</evidence>
<dbReference type="eggNOG" id="arCOG00288">
    <property type="taxonomic scope" value="Archaea"/>
</dbReference>
<dbReference type="HOGENOM" id="CLU_070764_7_3_2"/>
<organism evidence="7 8">
    <name type="scientific">Pyrococcus yayanosii (strain CH1 / JCM 16557)</name>
    <dbReference type="NCBI Taxonomy" id="529709"/>
    <lineage>
        <taxon>Archaea</taxon>
        <taxon>Methanobacteriati</taxon>
        <taxon>Methanobacteriota</taxon>
        <taxon>Thermococci</taxon>
        <taxon>Thermococcales</taxon>
        <taxon>Thermococcaceae</taxon>
        <taxon>Pyrococcus</taxon>
    </lineage>
</organism>
<dbReference type="Gene3D" id="3.40.109.10">
    <property type="entry name" value="NADH Oxidase"/>
    <property type="match status" value="1"/>
</dbReference>
<name>F8AJC3_PYRYC</name>
<evidence type="ECO:0000256" key="5">
    <source>
        <dbReference type="ARBA" id="ARBA00023002"/>
    </source>
</evidence>
<comment type="similarity">
    <text evidence="2">Belongs to the nitroreductase family.</text>
</comment>
<gene>
    <name evidence="7" type="ordered locus">PYCH_08850</name>
</gene>
<evidence type="ECO:0000313" key="8">
    <source>
        <dbReference type="Proteomes" id="UP000008386"/>
    </source>
</evidence>
<keyword evidence="5" id="KW-0560">Oxidoreductase</keyword>